<proteinExistence type="inferred from homology"/>
<evidence type="ECO:0000313" key="6">
    <source>
        <dbReference type="EMBL" id="MCC4306998.1"/>
    </source>
</evidence>
<dbReference type="RefSeq" id="WP_228232105.1">
    <property type="nucleotide sequence ID" value="NZ_JAJGNA010000001.1"/>
</dbReference>
<gene>
    <name evidence="6" type="ORF">LL252_00315</name>
</gene>
<dbReference type="AlphaFoldDB" id="A0A9Q3UJH5"/>
<evidence type="ECO:0000256" key="2">
    <source>
        <dbReference type="ARBA" id="ARBA00022723"/>
    </source>
</evidence>
<name>A0A9Q3UJH5_9GAMM</name>
<keyword evidence="7" id="KW-1185">Reference proteome</keyword>
<keyword evidence="3" id="KW-0862">Zinc</keyword>
<dbReference type="Gene3D" id="3.90.1590.10">
    <property type="entry name" value="glutathione-dependent formaldehyde- activating enzyme (gfa)"/>
    <property type="match status" value="1"/>
</dbReference>
<comment type="caution">
    <text evidence="6">The sequence shown here is derived from an EMBL/GenBank/DDBJ whole genome shotgun (WGS) entry which is preliminary data.</text>
</comment>
<dbReference type="EMBL" id="JAJGNA010000001">
    <property type="protein sequence ID" value="MCC4306998.1"/>
    <property type="molecule type" value="Genomic_DNA"/>
</dbReference>
<evidence type="ECO:0000256" key="1">
    <source>
        <dbReference type="ARBA" id="ARBA00005495"/>
    </source>
</evidence>
<dbReference type="Proteomes" id="UP001108027">
    <property type="component" value="Unassembled WGS sequence"/>
</dbReference>
<keyword evidence="4" id="KW-0456">Lyase</keyword>
<dbReference type="GO" id="GO:0016846">
    <property type="term" value="F:carbon-sulfur lyase activity"/>
    <property type="evidence" value="ECO:0007669"/>
    <property type="project" value="InterPro"/>
</dbReference>
<dbReference type="InterPro" id="IPR011057">
    <property type="entry name" value="Mss4-like_sf"/>
</dbReference>
<dbReference type="PANTHER" id="PTHR33337">
    <property type="entry name" value="GFA DOMAIN-CONTAINING PROTEIN"/>
    <property type="match status" value="1"/>
</dbReference>
<dbReference type="PANTHER" id="PTHR33337:SF40">
    <property type="entry name" value="CENP-V_GFA DOMAIN-CONTAINING PROTEIN-RELATED"/>
    <property type="match status" value="1"/>
</dbReference>
<comment type="similarity">
    <text evidence="1">Belongs to the Gfa family.</text>
</comment>
<evidence type="ECO:0000313" key="7">
    <source>
        <dbReference type="Proteomes" id="UP001108027"/>
    </source>
</evidence>
<accession>A0A9Q3UJH5</accession>
<reference evidence="6" key="1">
    <citation type="submission" date="2021-10" db="EMBL/GenBank/DDBJ databases">
        <title>The diversity and Nitrogen Metabolism of Culturable Nitrate-Utilizing Bacteria Within the Oxygen Minimum Zone of the Changjiang (Yangtze River)Estuary.</title>
        <authorList>
            <person name="Zhang D."/>
            <person name="Zheng J."/>
            <person name="Liu S."/>
            <person name="He W."/>
        </authorList>
    </citation>
    <scope>NUCLEOTIDE SEQUENCE</scope>
    <source>
        <strain evidence="6">FXH-223</strain>
    </source>
</reference>
<dbReference type="GO" id="GO:0046872">
    <property type="term" value="F:metal ion binding"/>
    <property type="evidence" value="ECO:0007669"/>
    <property type="project" value="UniProtKB-KW"/>
</dbReference>
<dbReference type="SUPFAM" id="SSF51316">
    <property type="entry name" value="Mss4-like"/>
    <property type="match status" value="1"/>
</dbReference>
<keyword evidence="2" id="KW-0479">Metal-binding</keyword>
<evidence type="ECO:0000259" key="5">
    <source>
        <dbReference type="PROSITE" id="PS51891"/>
    </source>
</evidence>
<evidence type="ECO:0000256" key="4">
    <source>
        <dbReference type="ARBA" id="ARBA00023239"/>
    </source>
</evidence>
<organism evidence="6 7">
    <name type="scientific">Alloalcanivorax marinus</name>
    <dbReference type="NCBI Taxonomy" id="1177169"/>
    <lineage>
        <taxon>Bacteria</taxon>
        <taxon>Pseudomonadati</taxon>
        <taxon>Pseudomonadota</taxon>
        <taxon>Gammaproteobacteria</taxon>
        <taxon>Oceanospirillales</taxon>
        <taxon>Alcanivoracaceae</taxon>
        <taxon>Alloalcanivorax</taxon>
    </lineage>
</organism>
<feature type="domain" description="CENP-V/GFA" evidence="5">
    <location>
        <begin position="4"/>
        <end position="115"/>
    </location>
</feature>
<dbReference type="Pfam" id="PF04828">
    <property type="entry name" value="GFA"/>
    <property type="match status" value="1"/>
</dbReference>
<protein>
    <submittedName>
        <fullName evidence="6">GFA family protein</fullName>
    </submittedName>
</protein>
<dbReference type="PROSITE" id="PS51891">
    <property type="entry name" value="CENP_V_GFA"/>
    <property type="match status" value="1"/>
</dbReference>
<sequence>MSTHDGGCLCGKVRYRIHGPFHQFHLCHCSRCRRFSGTAHAANLMAPADSLEWLSGEDLVRRFDLPEAKSFSRAFCSECGSMVPHLSRGSDVVVIPAGGLDQSPDMDPNDHIFWEDRAAWYEPGIGAKKYAGLPGA</sequence>
<dbReference type="InterPro" id="IPR006913">
    <property type="entry name" value="CENP-V/GFA"/>
</dbReference>
<evidence type="ECO:0000256" key="3">
    <source>
        <dbReference type="ARBA" id="ARBA00022833"/>
    </source>
</evidence>